<evidence type="ECO:0000313" key="2">
    <source>
        <dbReference type="EMBL" id="MFC7408447.1"/>
    </source>
</evidence>
<comment type="caution">
    <text evidence="2">The sequence shown here is derived from an EMBL/GenBank/DDBJ whole genome shotgun (WGS) entry which is preliminary data.</text>
</comment>
<name>A0ABW2QHK6_9BURK</name>
<evidence type="ECO:0000313" key="3">
    <source>
        <dbReference type="Proteomes" id="UP001596501"/>
    </source>
</evidence>
<feature type="transmembrane region" description="Helical" evidence="1">
    <location>
        <begin position="127"/>
        <end position="147"/>
    </location>
</feature>
<accession>A0ABW2QHK6</accession>
<feature type="transmembrane region" description="Helical" evidence="1">
    <location>
        <begin position="68"/>
        <end position="86"/>
    </location>
</feature>
<protein>
    <recommendedName>
        <fullName evidence="4">Acyltransferase 3 domain-containing protein</fullName>
    </recommendedName>
</protein>
<dbReference type="Proteomes" id="UP001596501">
    <property type="component" value="Unassembled WGS sequence"/>
</dbReference>
<feature type="transmembrane region" description="Helical" evidence="1">
    <location>
        <begin position="167"/>
        <end position="187"/>
    </location>
</feature>
<sequence length="194" mass="21766">MAGRSILMWLIFALFAWYFDIYAAIVFGVLAAVIASKCRVSSYYFVIRFAVFFLLSGSIFCLVEFPGIYREVAPIAAIAIVLILAKKGAKTKLGAIAGGMSYPLYLNHWCGMFLFNFLLPNMRGEPIRIAAAAIVNIVFAILLYWYFDRQLLAQRSAWYSERRAVGITVIAYATVILGLLYGTFMMYRTQLVGA</sequence>
<gene>
    <name evidence="2" type="ORF">ACFQPB_06205</name>
</gene>
<feature type="transmembrane region" description="Helical" evidence="1">
    <location>
        <begin position="6"/>
        <end position="35"/>
    </location>
</feature>
<keyword evidence="1" id="KW-0472">Membrane</keyword>
<evidence type="ECO:0008006" key="4">
    <source>
        <dbReference type="Google" id="ProtNLM"/>
    </source>
</evidence>
<keyword evidence="1" id="KW-0812">Transmembrane</keyword>
<proteinExistence type="predicted"/>
<dbReference type="RefSeq" id="WP_382220721.1">
    <property type="nucleotide sequence ID" value="NZ_JBHTCA010000003.1"/>
</dbReference>
<dbReference type="EMBL" id="JBHTCA010000003">
    <property type="protein sequence ID" value="MFC7408447.1"/>
    <property type="molecule type" value="Genomic_DNA"/>
</dbReference>
<keyword evidence="3" id="KW-1185">Reference proteome</keyword>
<organism evidence="2 3">
    <name type="scientific">Hydrogenophaga atypica</name>
    <dbReference type="NCBI Taxonomy" id="249409"/>
    <lineage>
        <taxon>Bacteria</taxon>
        <taxon>Pseudomonadati</taxon>
        <taxon>Pseudomonadota</taxon>
        <taxon>Betaproteobacteria</taxon>
        <taxon>Burkholderiales</taxon>
        <taxon>Comamonadaceae</taxon>
        <taxon>Hydrogenophaga</taxon>
    </lineage>
</organism>
<keyword evidence="1" id="KW-1133">Transmembrane helix</keyword>
<evidence type="ECO:0000256" key="1">
    <source>
        <dbReference type="SAM" id="Phobius"/>
    </source>
</evidence>
<reference evidence="3" key="1">
    <citation type="journal article" date="2019" name="Int. J. Syst. Evol. Microbiol.">
        <title>The Global Catalogue of Microorganisms (GCM) 10K type strain sequencing project: providing services to taxonomists for standard genome sequencing and annotation.</title>
        <authorList>
            <consortium name="The Broad Institute Genomics Platform"/>
            <consortium name="The Broad Institute Genome Sequencing Center for Infectious Disease"/>
            <person name="Wu L."/>
            <person name="Ma J."/>
        </authorList>
    </citation>
    <scope>NUCLEOTIDE SEQUENCE [LARGE SCALE GENOMIC DNA]</scope>
    <source>
        <strain evidence="3">CGMCC 1.12371</strain>
    </source>
</reference>
<feature type="transmembrane region" description="Helical" evidence="1">
    <location>
        <begin position="93"/>
        <end position="115"/>
    </location>
</feature>
<feature type="transmembrane region" description="Helical" evidence="1">
    <location>
        <begin position="42"/>
        <end position="62"/>
    </location>
</feature>